<protein>
    <submittedName>
        <fullName evidence="4">Pyrroloquinoline quinone biosynthesis protein PqqD</fullName>
    </submittedName>
</protein>
<proteinExistence type="predicted"/>
<evidence type="ECO:0000313" key="4">
    <source>
        <dbReference type="EMBL" id="ANP50630.1"/>
    </source>
</evidence>
<dbReference type="Gene3D" id="1.10.10.1150">
    <property type="entry name" value="Coenzyme PQQ synthesis protein D (PqqD)"/>
    <property type="match status" value="1"/>
</dbReference>
<dbReference type="EMBL" id="CP016279">
    <property type="protein sequence ID" value="ANP50630.1"/>
    <property type="molecule type" value="Genomic_DNA"/>
</dbReference>
<dbReference type="Proteomes" id="UP000092659">
    <property type="component" value="Chromosome"/>
</dbReference>
<name>A0A1B1AVS9_9ACTN</name>
<dbReference type="InterPro" id="IPR041881">
    <property type="entry name" value="PqqD_sf"/>
</dbReference>
<comment type="subunit">
    <text evidence="2">Monomer. Interacts with PqqE.</text>
</comment>
<reference evidence="4 5" key="1">
    <citation type="submission" date="2016-06" db="EMBL/GenBank/DDBJ databases">
        <title>Complete genome sequence of Streptomyces griseochromogenes ATCC 14511, the Blasticidin S producer.</title>
        <authorList>
            <person name="Wu L."/>
        </authorList>
    </citation>
    <scope>NUCLEOTIDE SEQUENCE [LARGE SCALE GENOMIC DNA]</scope>
    <source>
        <strain evidence="4 5">ATCC 14511</strain>
    </source>
</reference>
<dbReference type="UniPathway" id="UPA00539"/>
<accession>A0A1B1AVS9</accession>
<gene>
    <name evidence="4" type="ORF">AVL59_14245</name>
</gene>
<dbReference type="Pfam" id="PF05402">
    <property type="entry name" value="PqqD"/>
    <property type="match status" value="1"/>
</dbReference>
<dbReference type="GO" id="GO:0018189">
    <property type="term" value="P:pyrroloquinoline quinone biosynthetic process"/>
    <property type="evidence" value="ECO:0007669"/>
    <property type="project" value="UniProtKB-UniPathway"/>
</dbReference>
<dbReference type="InterPro" id="IPR008792">
    <property type="entry name" value="PQQD"/>
</dbReference>
<evidence type="ECO:0000256" key="3">
    <source>
        <dbReference type="ARBA" id="ARBA00022905"/>
    </source>
</evidence>
<comment type="pathway">
    <text evidence="1">Cofactor biosynthesis; pyrroloquinoline quinone biosynthesis.</text>
</comment>
<dbReference type="AlphaFoldDB" id="A0A1B1AVS9"/>
<organism evidence="4 5">
    <name type="scientific">Streptomyces griseochromogenes</name>
    <dbReference type="NCBI Taxonomy" id="68214"/>
    <lineage>
        <taxon>Bacteria</taxon>
        <taxon>Bacillati</taxon>
        <taxon>Actinomycetota</taxon>
        <taxon>Actinomycetes</taxon>
        <taxon>Kitasatosporales</taxon>
        <taxon>Streptomycetaceae</taxon>
        <taxon>Streptomyces</taxon>
    </lineage>
</organism>
<dbReference type="GO" id="GO:0048038">
    <property type="term" value="F:quinone binding"/>
    <property type="evidence" value="ECO:0007669"/>
    <property type="project" value="InterPro"/>
</dbReference>
<dbReference type="NCBIfam" id="TIGR03859">
    <property type="entry name" value="PQQ_PqqD"/>
    <property type="match status" value="1"/>
</dbReference>
<evidence type="ECO:0000256" key="2">
    <source>
        <dbReference type="ARBA" id="ARBA00011741"/>
    </source>
</evidence>
<dbReference type="InterPro" id="IPR022479">
    <property type="entry name" value="PqqD_bac"/>
</dbReference>
<evidence type="ECO:0000313" key="5">
    <source>
        <dbReference type="Proteomes" id="UP000092659"/>
    </source>
</evidence>
<keyword evidence="3" id="KW-0884">PQQ biosynthesis</keyword>
<dbReference type="KEGG" id="sgs:AVL59_14245"/>
<evidence type="ECO:0000256" key="1">
    <source>
        <dbReference type="ARBA" id="ARBA00004886"/>
    </source>
</evidence>
<sequence length="74" mass="8276">MVLRRDRVREADLLLLPERVVVLHGRAGRVLGLCDGSRTTDDIVAELSADFPGAPVAYQVPDFICRLREEGWLT</sequence>
<dbReference type="STRING" id="68214.AVL59_14245"/>